<dbReference type="Gene3D" id="4.10.240.10">
    <property type="entry name" value="Zn(2)-C6 fungal-type DNA-binding domain"/>
    <property type="match status" value="1"/>
</dbReference>
<organism evidence="6 7">
    <name type="scientific">Apiospora arundinis</name>
    <dbReference type="NCBI Taxonomy" id="335852"/>
    <lineage>
        <taxon>Eukaryota</taxon>
        <taxon>Fungi</taxon>
        <taxon>Dikarya</taxon>
        <taxon>Ascomycota</taxon>
        <taxon>Pezizomycotina</taxon>
        <taxon>Sordariomycetes</taxon>
        <taxon>Xylariomycetidae</taxon>
        <taxon>Amphisphaeriales</taxon>
        <taxon>Apiosporaceae</taxon>
        <taxon>Apiospora</taxon>
    </lineage>
</organism>
<dbReference type="CDD" id="cd12148">
    <property type="entry name" value="fungal_TF_MHR"/>
    <property type="match status" value="1"/>
</dbReference>
<dbReference type="InterPro" id="IPR050613">
    <property type="entry name" value="Sec_Metabolite_Reg"/>
</dbReference>
<evidence type="ECO:0000313" key="6">
    <source>
        <dbReference type="EMBL" id="KAK8851368.1"/>
    </source>
</evidence>
<feature type="region of interest" description="Disordered" evidence="4">
    <location>
        <begin position="103"/>
        <end position="144"/>
    </location>
</feature>
<dbReference type="CDD" id="cd00067">
    <property type="entry name" value="GAL4"/>
    <property type="match status" value="1"/>
</dbReference>
<dbReference type="Pfam" id="PF00172">
    <property type="entry name" value="Zn_clus"/>
    <property type="match status" value="1"/>
</dbReference>
<proteinExistence type="predicted"/>
<feature type="region of interest" description="Disordered" evidence="4">
    <location>
        <begin position="734"/>
        <end position="760"/>
    </location>
</feature>
<dbReference type="InterPro" id="IPR036864">
    <property type="entry name" value="Zn2-C6_fun-type_DNA-bd_sf"/>
</dbReference>
<keyword evidence="7" id="KW-1185">Reference proteome</keyword>
<accession>A0ABR2HQX5</accession>
<comment type="subcellular location">
    <subcellularLocation>
        <location evidence="1">Nucleus</location>
    </subcellularLocation>
</comment>
<reference evidence="6 7" key="1">
    <citation type="journal article" date="2024" name="IMA Fungus">
        <title>Apiospora arundinis, a panoply of carbohydrate-active enzymes and secondary metabolites.</title>
        <authorList>
            <person name="Sorensen T."/>
            <person name="Petersen C."/>
            <person name="Muurmann A.T."/>
            <person name="Christiansen J.V."/>
            <person name="Brundto M.L."/>
            <person name="Overgaard C.K."/>
            <person name="Boysen A.T."/>
            <person name="Wollenberg R.D."/>
            <person name="Larsen T.O."/>
            <person name="Sorensen J.L."/>
            <person name="Nielsen K.L."/>
            <person name="Sondergaard T.E."/>
        </authorList>
    </citation>
    <scope>NUCLEOTIDE SEQUENCE [LARGE SCALE GENOMIC DNA]</scope>
    <source>
        <strain evidence="6 7">AAU 773</strain>
    </source>
</reference>
<feature type="compositionally biased region" description="Polar residues" evidence="4">
    <location>
        <begin position="188"/>
        <end position="201"/>
    </location>
</feature>
<feature type="region of interest" description="Disordered" evidence="4">
    <location>
        <begin position="535"/>
        <end position="570"/>
    </location>
</feature>
<evidence type="ECO:0000256" key="1">
    <source>
        <dbReference type="ARBA" id="ARBA00004123"/>
    </source>
</evidence>
<comment type="caution">
    <text evidence="6">The sequence shown here is derived from an EMBL/GenBank/DDBJ whole genome shotgun (WGS) entry which is preliminary data.</text>
</comment>
<feature type="domain" description="Zn(2)-C6 fungal-type" evidence="5">
    <location>
        <begin position="24"/>
        <end position="53"/>
    </location>
</feature>
<dbReference type="InterPro" id="IPR001138">
    <property type="entry name" value="Zn2Cys6_DnaBD"/>
</dbReference>
<keyword evidence="2" id="KW-0479">Metal-binding</keyword>
<evidence type="ECO:0000256" key="4">
    <source>
        <dbReference type="SAM" id="MobiDB-lite"/>
    </source>
</evidence>
<dbReference type="Pfam" id="PF04082">
    <property type="entry name" value="Fungal_trans"/>
    <property type="match status" value="1"/>
</dbReference>
<feature type="compositionally biased region" description="Low complexity" evidence="4">
    <location>
        <begin position="103"/>
        <end position="116"/>
    </location>
</feature>
<feature type="compositionally biased region" description="Polar residues" evidence="4">
    <location>
        <begin position="541"/>
        <end position="556"/>
    </location>
</feature>
<name>A0ABR2HQX5_9PEZI</name>
<dbReference type="EMBL" id="JAPCWZ010000009">
    <property type="protein sequence ID" value="KAK8851368.1"/>
    <property type="molecule type" value="Genomic_DNA"/>
</dbReference>
<evidence type="ECO:0000259" key="5">
    <source>
        <dbReference type="PROSITE" id="PS50048"/>
    </source>
</evidence>
<dbReference type="SMART" id="SM00906">
    <property type="entry name" value="Fungal_trans"/>
    <property type="match status" value="1"/>
</dbReference>
<dbReference type="InterPro" id="IPR007219">
    <property type="entry name" value="XnlR_reg_dom"/>
</dbReference>
<dbReference type="SMART" id="SM00066">
    <property type="entry name" value="GAL4"/>
    <property type="match status" value="1"/>
</dbReference>
<feature type="compositionally biased region" description="Polar residues" evidence="4">
    <location>
        <begin position="734"/>
        <end position="745"/>
    </location>
</feature>
<evidence type="ECO:0000313" key="7">
    <source>
        <dbReference type="Proteomes" id="UP001390339"/>
    </source>
</evidence>
<dbReference type="PANTHER" id="PTHR31001:SF50">
    <property type="entry name" value="ZN(II)2CYS6 TRANSCRIPTION FACTOR (EUROFUNG)"/>
    <property type="match status" value="1"/>
</dbReference>
<keyword evidence="3" id="KW-0539">Nucleus</keyword>
<feature type="compositionally biased region" description="Polar residues" evidence="4">
    <location>
        <begin position="126"/>
        <end position="142"/>
    </location>
</feature>
<evidence type="ECO:0000256" key="3">
    <source>
        <dbReference type="ARBA" id="ARBA00023242"/>
    </source>
</evidence>
<sequence length="840" mass="91974">MDSTSPLEAATASSTTARPSFKLSCTACRSKKIKCNRVHPCSHCTKSGIECVFPTRKRMERPRKTRNQELLNRISRLESIVGKVDVQSLKDLDIDLSDINLSTTPEASTTSAAAETPESRPRPGHPTQTTPGAQQTSVLPQHNESHTARRYVGGDFWLNLSHEVEGLKQALEQPSDTDSDAESETESPESSMGQQNPQPFATQGLLVGCKSPDSGGLIHPATAQILYLLSVFFDRVDPILKILHRPTILVMLPAGLPRLTLAQEALAFAIYFSSITSLTAEACQTNLGQDRATLLKTYQLAVERALGAADYLTNTDLECIQALLLYVACLRVHNQSRASWALTALLLRLGQGAGLLRDGEGRGYSPFEVEMRRRIFWQIVVLDVRAAEDRGTEAMIATSMLNMRLPLNLNDDDFGPDSTGPLVERTGGSDITFALATAQSSSIFLWLGQSQSQPLGSTPPQQTEDEMIAHAQRLESKYITDVDLTHYQSSMAAGLIRLINLKFWLALQYPINPPAQPTSSSPSYPLPVAALPGDVALPRNAGTSPPGSAAETSIATQLRQQQQQRERRWPKVSREAMLQTAVSVLELTRHNQKSPFAERFGWWSTTYVQWHPLAVCLAELCAQTRGPLVQRAWESVDVVYPLWAHVVADTRRGQLWRPIRKLYKKAKAARAAALRQEEQESKWRAQTGFNDDVPWMAGPWMTNPGYDAGFDGRSSTGAKMHETPVAATSNATTVVGSGTSATPSMRSEPAIPMDTSDDSGNGLGMAAAVVPGMHEMAPHLDMGPTRTFTDPGIGWPGLNNINFDMPRDGGFDFGNWGVWNEFMSDTFADNKSRTGSSEDS</sequence>
<feature type="region of interest" description="Disordered" evidence="4">
    <location>
        <begin position="170"/>
        <end position="206"/>
    </location>
</feature>
<gene>
    <name evidence="6" type="ORF">PGQ11_013847</name>
</gene>
<dbReference type="SUPFAM" id="SSF57701">
    <property type="entry name" value="Zn2/Cys6 DNA-binding domain"/>
    <property type="match status" value="1"/>
</dbReference>
<dbReference type="PROSITE" id="PS50048">
    <property type="entry name" value="ZN2_CY6_FUNGAL_2"/>
    <property type="match status" value="1"/>
</dbReference>
<dbReference type="PROSITE" id="PS00463">
    <property type="entry name" value="ZN2_CY6_FUNGAL_1"/>
    <property type="match status" value="1"/>
</dbReference>
<feature type="compositionally biased region" description="Acidic residues" evidence="4">
    <location>
        <begin position="175"/>
        <end position="187"/>
    </location>
</feature>
<dbReference type="PANTHER" id="PTHR31001">
    <property type="entry name" value="UNCHARACTERIZED TRANSCRIPTIONAL REGULATORY PROTEIN"/>
    <property type="match status" value="1"/>
</dbReference>
<dbReference type="Proteomes" id="UP001390339">
    <property type="component" value="Unassembled WGS sequence"/>
</dbReference>
<protein>
    <submittedName>
        <fullName evidence="6">Fungal-specific transcription factor domain-containing protein</fullName>
    </submittedName>
</protein>
<evidence type="ECO:0000256" key="2">
    <source>
        <dbReference type="ARBA" id="ARBA00022723"/>
    </source>
</evidence>